<organism evidence="2 3">
    <name type="scientific">Streptomyces spiramenti</name>
    <dbReference type="NCBI Taxonomy" id="2720606"/>
    <lineage>
        <taxon>Bacteria</taxon>
        <taxon>Bacillati</taxon>
        <taxon>Actinomycetota</taxon>
        <taxon>Actinomycetes</taxon>
        <taxon>Kitasatosporales</taxon>
        <taxon>Streptomycetaceae</taxon>
        <taxon>Streptomyces</taxon>
    </lineage>
</organism>
<dbReference type="InterPro" id="IPR052164">
    <property type="entry name" value="Anthracycline_SecMetBiosynth"/>
</dbReference>
<accession>A0ABX1AS94</accession>
<dbReference type="PANTHER" id="PTHR33993:SF10">
    <property type="entry name" value="CONSERVED PROTEIN"/>
    <property type="match status" value="1"/>
</dbReference>
<name>A0ABX1AS94_9ACTN</name>
<feature type="domain" description="VOC" evidence="1">
    <location>
        <begin position="9"/>
        <end position="122"/>
    </location>
</feature>
<dbReference type="Pfam" id="PF00903">
    <property type="entry name" value="Glyoxalase"/>
    <property type="match status" value="2"/>
</dbReference>
<dbReference type="InterPro" id="IPR004360">
    <property type="entry name" value="Glyas_Fos-R_dOase_dom"/>
</dbReference>
<feature type="domain" description="VOC" evidence="1">
    <location>
        <begin position="139"/>
        <end position="263"/>
    </location>
</feature>
<dbReference type="InterPro" id="IPR029068">
    <property type="entry name" value="Glyas_Bleomycin-R_OHBP_Dase"/>
</dbReference>
<sequence>MINIEKPGAPCWLDIGSPDTAASSAFYGAVLGWEFASAGADAGGYGVWKVSGETVAGVGPLTDEGAKSGWIVYYNVPDIAEATETVRSAGGTVRVEPMDMMGQGHMAQYTDPTGGEFAVWQAAAGAGPDDDIRVDAPGGLTWVELYTADGSAAQSFYQRLFGWQVTDMPLPGEGSERYRILTVTGGNPEKDSHGGMMVMDAADLRDGRGYWSPVFETTDCDRDAAQVTAAGGTLQMGPVDMEGVGKVATCLDPFGASFSLLTSSS</sequence>
<protein>
    <submittedName>
        <fullName evidence="2">VOC family protein</fullName>
    </submittedName>
</protein>
<dbReference type="RefSeq" id="WP_167935665.1">
    <property type="nucleotide sequence ID" value="NZ_JAAVJB010000409.1"/>
</dbReference>
<gene>
    <name evidence="2" type="ORF">HCJ92_23705</name>
</gene>
<dbReference type="PROSITE" id="PS51819">
    <property type="entry name" value="VOC"/>
    <property type="match status" value="2"/>
</dbReference>
<evidence type="ECO:0000313" key="2">
    <source>
        <dbReference type="EMBL" id="NJP69205.1"/>
    </source>
</evidence>
<dbReference type="InterPro" id="IPR037523">
    <property type="entry name" value="VOC_core"/>
</dbReference>
<dbReference type="PANTHER" id="PTHR33993">
    <property type="entry name" value="GLYOXALASE-RELATED"/>
    <property type="match status" value="1"/>
</dbReference>
<proteinExistence type="predicted"/>
<evidence type="ECO:0000313" key="3">
    <source>
        <dbReference type="Proteomes" id="UP000746503"/>
    </source>
</evidence>
<dbReference type="CDD" id="cd07247">
    <property type="entry name" value="SgaA_N_like"/>
    <property type="match status" value="2"/>
</dbReference>
<comment type="caution">
    <text evidence="2">The sequence shown here is derived from an EMBL/GenBank/DDBJ whole genome shotgun (WGS) entry which is preliminary data.</text>
</comment>
<keyword evidence="3" id="KW-1185">Reference proteome</keyword>
<dbReference type="Proteomes" id="UP000746503">
    <property type="component" value="Unassembled WGS sequence"/>
</dbReference>
<dbReference type="SUPFAM" id="SSF54593">
    <property type="entry name" value="Glyoxalase/Bleomycin resistance protein/Dihydroxybiphenyl dioxygenase"/>
    <property type="match status" value="2"/>
</dbReference>
<reference evidence="2 3" key="1">
    <citation type="submission" date="2020-03" db="EMBL/GenBank/DDBJ databases">
        <title>Draft genome of Streptomyces sp. ventii, isolated from the Axial Seamount in the Pacific Ocean, and resequencing of the two type strains Streptomyces lonarensis strain NCL 716 and Streptomyces bohaiensis strain 11A07.</title>
        <authorList>
            <person name="Loughran R.M."/>
            <person name="Pfannmuller K.M."/>
            <person name="Wasson B.J."/>
            <person name="Deadmond M.C."/>
            <person name="Paddock B.E."/>
            <person name="Koyack M.J."/>
            <person name="Gallegos D.A."/>
            <person name="Mitchell E.A."/>
            <person name="Ushijima B."/>
            <person name="Saw J.H."/>
            <person name="Mcphail K.L."/>
            <person name="Videau P."/>
        </authorList>
    </citation>
    <scope>NUCLEOTIDE SEQUENCE [LARGE SCALE GENOMIC DNA]</scope>
    <source>
        <strain evidence="3">5675061</strain>
    </source>
</reference>
<dbReference type="EMBL" id="JAAVJB010000409">
    <property type="protein sequence ID" value="NJP69205.1"/>
    <property type="molecule type" value="Genomic_DNA"/>
</dbReference>
<evidence type="ECO:0000259" key="1">
    <source>
        <dbReference type="PROSITE" id="PS51819"/>
    </source>
</evidence>
<dbReference type="Gene3D" id="3.10.180.10">
    <property type="entry name" value="2,3-Dihydroxybiphenyl 1,2-Dioxygenase, domain 1"/>
    <property type="match status" value="2"/>
</dbReference>